<dbReference type="Pfam" id="PF02181">
    <property type="entry name" value="FH2"/>
    <property type="match status" value="1"/>
</dbReference>
<feature type="repeat" description="ANK" evidence="1">
    <location>
        <begin position="378"/>
        <end position="410"/>
    </location>
</feature>
<comment type="caution">
    <text evidence="3">The sequence shown here is derived from an EMBL/GenBank/DDBJ whole genome shotgun (WGS) entry which is preliminary data.</text>
</comment>
<accession>A0A2R5G858</accession>
<keyword evidence="1" id="KW-0040">ANK repeat</keyword>
<dbReference type="InParanoid" id="A0A2R5G858"/>
<evidence type="ECO:0000313" key="3">
    <source>
        <dbReference type="EMBL" id="GBG27246.1"/>
    </source>
</evidence>
<dbReference type="PROSITE" id="PS50088">
    <property type="entry name" value="ANK_REPEAT"/>
    <property type="match status" value="2"/>
</dbReference>
<evidence type="ECO:0000256" key="1">
    <source>
        <dbReference type="PROSITE-ProRule" id="PRU00023"/>
    </source>
</evidence>
<dbReference type="GO" id="GO:0071203">
    <property type="term" value="C:WASH complex"/>
    <property type="evidence" value="ECO:0007669"/>
    <property type="project" value="InterPro"/>
</dbReference>
<dbReference type="InterPro" id="IPR036770">
    <property type="entry name" value="Ankyrin_rpt-contain_sf"/>
</dbReference>
<dbReference type="InterPro" id="IPR015425">
    <property type="entry name" value="FH2_Formin"/>
</dbReference>
<evidence type="ECO:0000259" key="2">
    <source>
        <dbReference type="PROSITE" id="PS51444"/>
    </source>
</evidence>
<dbReference type="Gene3D" id="1.25.40.20">
    <property type="entry name" value="Ankyrin repeat-containing domain"/>
    <property type="match status" value="2"/>
</dbReference>
<dbReference type="Gene3D" id="2.30.29.30">
    <property type="entry name" value="Pleckstrin-homology domain (PH domain)/Phosphotyrosine-binding domain (PTB)"/>
    <property type="match status" value="1"/>
</dbReference>
<sequence length="1024" mass="113177">MVMYNEPQPDLVLSKPAPKLKPTVKDEDLSPAELLMRGGSLWKIACNPTVHTGIAKRKWFKIVIPRGAGPDEALLEWHDPERAHKRPRSIPMNRVVKVLTGHQTKPFFAMQACDLPPARLSFSLLLPERSLDLAALREDDLKIWLEGLCYYACNASVKQIWTADRHVDSGSIPFGADGRSEHKIETVSEELLFDLFDAAYENQVIAFEQILGGNNLNVDTLEPGVAYGDSCLVIASQRGYTKIAEICLRYGAANDPHPDYGQTALQAAVSHGQMVCAKLLLETAAPSKMDTVIVNETDQKGSAPIHLACHLKDRNLIQLLLKHGADMTIVDKKGRTVLHCAILTRTAAQKGRAQETVQCLRMLLDQGADEFVNVQDDAGNTALHFAVQTGNAEIVRVLLESAGNPLITNADGFQPYHVAISRNATACLTLLREYESWFSAHEAATASRRAATSKMEVYSSLEESKAGDATSTVKDFSKYVQMRKFGIAEAAVRQKMLMDGITDEAAIAKVLATPAQLTTGTEPETKKAALTKALSERGVGRKMNDEGGKEEVVAHNGPSAEEAMEKLEAMECFGKYKKMKKMGIPPPAIKQKMMKDGLSNDIVTLFEIAFKIAAPPALPSGKRPTNRRSRSVLKLHWNTLQVDSVENTVWATKASTAALPDEDLKDLEELFAAKKATKKVLTSSTRLIEKSKRRSTVSSKRENNVGIGLAQFRKAFASMDEIGLAIDAADAERLGGARAQLLLDLLPDAEETRELERALSRMSEASFLEEATPVERFFVSILKISQVKRKVQGIVFEQQFGDLQKELETRLGTMLRGCEEIQSSKRLQQVFKMILDIGNYMNEGDEAGFTLDSLLKLGETRAADRKTTVIDYLCKVAHRKGGDELLHVDDELKSIEAASKLLPSDLLQRAKKLASELDNAERLIASEEENDAASVYAGAMKPRLALIRPQVTALVTRAESMIAATRDAVSYFGENPDACTPQHMLKVLHKFLLLFRDSRRKFLHKLKLERRRQDKLDAQAAQSR</sequence>
<dbReference type="InterPro" id="IPR002110">
    <property type="entry name" value="Ankyrin_rpt"/>
</dbReference>
<dbReference type="InterPro" id="IPR042201">
    <property type="entry name" value="FH2_Formin_sf"/>
</dbReference>
<dbReference type="InterPro" id="IPR051144">
    <property type="entry name" value="Formin_homology_domain"/>
</dbReference>
<dbReference type="SUPFAM" id="SSF50729">
    <property type="entry name" value="PH domain-like"/>
    <property type="match status" value="1"/>
</dbReference>
<organism evidence="3 4">
    <name type="scientific">Hondaea fermentalgiana</name>
    <dbReference type="NCBI Taxonomy" id="2315210"/>
    <lineage>
        <taxon>Eukaryota</taxon>
        <taxon>Sar</taxon>
        <taxon>Stramenopiles</taxon>
        <taxon>Bigyra</taxon>
        <taxon>Labyrinthulomycetes</taxon>
        <taxon>Thraustochytrida</taxon>
        <taxon>Thraustochytriidae</taxon>
        <taxon>Hondaea</taxon>
    </lineage>
</organism>
<dbReference type="InterPro" id="IPR019309">
    <property type="entry name" value="WASHC3"/>
</dbReference>
<dbReference type="PROSITE" id="PS50297">
    <property type="entry name" value="ANK_REP_REGION"/>
    <property type="match status" value="2"/>
</dbReference>
<keyword evidence="4" id="KW-1185">Reference proteome</keyword>
<proteinExistence type="predicted"/>
<dbReference type="EMBL" id="BEYU01000028">
    <property type="protein sequence ID" value="GBG27246.1"/>
    <property type="molecule type" value="Genomic_DNA"/>
</dbReference>
<name>A0A2R5G858_9STRA</name>
<dbReference type="PANTHER" id="PTHR45733:SF31">
    <property type="entry name" value="GENOME ASSEMBLY, CHROMOSOME: II"/>
    <property type="match status" value="1"/>
</dbReference>
<gene>
    <name evidence="3" type="ORF">FCC1311_034682</name>
</gene>
<dbReference type="PANTHER" id="PTHR45733">
    <property type="entry name" value="FORMIN-J"/>
    <property type="match status" value="1"/>
</dbReference>
<dbReference type="SMART" id="SM00498">
    <property type="entry name" value="FH2"/>
    <property type="match status" value="1"/>
</dbReference>
<dbReference type="SUPFAM" id="SSF48403">
    <property type="entry name" value="Ankyrin repeat"/>
    <property type="match status" value="1"/>
</dbReference>
<protein>
    <submittedName>
        <fullName evidence="3">Ankyrin repeat domain-containing protein 1</fullName>
    </submittedName>
</protein>
<feature type="repeat" description="ANK" evidence="1">
    <location>
        <begin position="300"/>
        <end position="332"/>
    </location>
</feature>
<dbReference type="SUPFAM" id="SSF101447">
    <property type="entry name" value="Formin homology 2 domain (FH2 domain)"/>
    <property type="match status" value="1"/>
</dbReference>
<dbReference type="AlphaFoldDB" id="A0A2R5G858"/>
<dbReference type="Pfam" id="PF12796">
    <property type="entry name" value="Ank_2"/>
    <property type="match status" value="3"/>
</dbReference>
<dbReference type="InterPro" id="IPR011993">
    <property type="entry name" value="PH-like_dom_sf"/>
</dbReference>
<dbReference type="Pfam" id="PF10152">
    <property type="entry name" value="CCDC53"/>
    <property type="match status" value="2"/>
</dbReference>
<dbReference type="SMART" id="SM00248">
    <property type="entry name" value="ANK"/>
    <property type="match status" value="6"/>
</dbReference>
<dbReference type="PROSITE" id="PS51444">
    <property type="entry name" value="FH2"/>
    <property type="match status" value="1"/>
</dbReference>
<evidence type="ECO:0000313" key="4">
    <source>
        <dbReference type="Proteomes" id="UP000241890"/>
    </source>
</evidence>
<dbReference type="Proteomes" id="UP000241890">
    <property type="component" value="Unassembled WGS sequence"/>
</dbReference>
<dbReference type="OrthoDB" id="1668162at2759"/>
<feature type="domain" description="FH2" evidence="2">
    <location>
        <begin position="622"/>
        <end position="1021"/>
    </location>
</feature>
<dbReference type="Gene3D" id="1.20.58.2220">
    <property type="entry name" value="Formin, FH2 domain"/>
    <property type="match status" value="1"/>
</dbReference>
<reference evidence="3 4" key="1">
    <citation type="submission" date="2017-12" db="EMBL/GenBank/DDBJ databases">
        <title>Sequencing, de novo assembly and annotation of complete genome of a new Thraustochytrid species, strain FCC1311.</title>
        <authorList>
            <person name="Sedici K."/>
            <person name="Godart F."/>
            <person name="Aiese Cigliano R."/>
            <person name="Sanseverino W."/>
            <person name="Barakat M."/>
            <person name="Ortet P."/>
            <person name="Marechal E."/>
            <person name="Cagnac O."/>
            <person name="Amato A."/>
        </authorList>
    </citation>
    <scope>NUCLEOTIDE SEQUENCE [LARGE SCALE GENOMIC DNA]</scope>
</reference>